<dbReference type="GO" id="GO:0005840">
    <property type="term" value="C:ribosome"/>
    <property type="evidence" value="ECO:0007669"/>
    <property type="project" value="UniProtKB-KW"/>
</dbReference>
<dbReference type="HAMAP" id="MF_00358">
    <property type="entry name" value="Ribosomal_bS21"/>
    <property type="match status" value="1"/>
</dbReference>
<dbReference type="Gene3D" id="1.20.5.1150">
    <property type="entry name" value="Ribosomal protein S8"/>
    <property type="match status" value="1"/>
</dbReference>
<comment type="caution">
    <text evidence="7">The sequence shown here is derived from an EMBL/GenBank/DDBJ whole genome shotgun (WGS) entry which is preliminary data.</text>
</comment>
<dbReference type="PANTHER" id="PTHR21109">
    <property type="entry name" value="MITOCHONDRIAL 28S RIBOSOMAL PROTEIN S21"/>
    <property type="match status" value="1"/>
</dbReference>
<dbReference type="NCBIfam" id="TIGR00030">
    <property type="entry name" value="S21p"/>
    <property type="match status" value="1"/>
</dbReference>
<evidence type="ECO:0000256" key="2">
    <source>
        <dbReference type="ARBA" id="ARBA00022980"/>
    </source>
</evidence>
<organism evidence="7">
    <name type="scientific">Caldithrix abyssi</name>
    <dbReference type="NCBI Taxonomy" id="187145"/>
    <lineage>
        <taxon>Bacteria</taxon>
        <taxon>Pseudomonadati</taxon>
        <taxon>Calditrichota</taxon>
        <taxon>Calditrichia</taxon>
        <taxon>Calditrichales</taxon>
        <taxon>Calditrichaceae</taxon>
        <taxon>Caldithrix</taxon>
    </lineage>
</organism>
<keyword evidence="2 5" id="KW-0689">Ribosomal protein</keyword>
<protein>
    <recommendedName>
        <fullName evidence="4 5">Small ribosomal subunit protein bS21</fullName>
    </recommendedName>
</protein>
<accession>A0A7V1PVD8</accession>
<evidence type="ECO:0000256" key="1">
    <source>
        <dbReference type="ARBA" id="ARBA00006640"/>
    </source>
</evidence>
<dbReference type="EMBL" id="DRLD01000333">
    <property type="protein sequence ID" value="HED11400.1"/>
    <property type="molecule type" value="Genomic_DNA"/>
</dbReference>
<dbReference type="InterPro" id="IPR038380">
    <property type="entry name" value="Ribosomal_bS21_sf"/>
</dbReference>
<name>A0A7V1PVD8_CALAY</name>
<keyword evidence="3 5" id="KW-0687">Ribonucleoprotein</keyword>
<dbReference type="GO" id="GO:1990904">
    <property type="term" value="C:ribonucleoprotein complex"/>
    <property type="evidence" value="ECO:0007669"/>
    <property type="project" value="UniProtKB-KW"/>
</dbReference>
<dbReference type="PRINTS" id="PR00976">
    <property type="entry name" value="RIBOSOMALS21"/>
</dbReference>
<dbReference type="PANTHER" id="PTHR21109:SF0">
    <property type="entry name" value="SMALL RIBOSOMAL SUBUNIT PROTEIN BS21M"/>
    <property type="match status" value="1"/>
</dbReference>
<proteinExistence type="inferred from homology"/>
<gene>
    <name evidence="5 7" type="primary">rpsU</name>
    <name evidence="7" type="ORF">ENJ10_11980</name>
</gene>
<dbReference type="GO" id="GO:0006412">
    <property type="term" value="P:translation"/>
    <property type="evidence" value="ECO:0007669"/>
    <property type="project" value="UniProtKB-UniRule"/>
</dbReference>
<reference evidence="7" key="1">
    <citation type="journal article" date="2020" name="mSystems">
        <title>Genome- and Community-Level Interaction Insights into Carbon Utilization and Element Cycling Functions of Hydrothermarchaeota in Hydrothermal Sediment.</title>
        <authorList>
            <person name="Zhou Z."/>
            <person name="Liu Y."/>
            <person name="Xu W."/>
            <person name="Pan J."/>
            <person name="Luo Z.H."/>
            <person name="Li M."/>
        </authorList>
    </citation>
    <scope>NUCLEOTIDE SEQUENCE [LARGE SCALE GENOMIC DNA]</scope>
    <source>
        <strain evidence="7">HyVt-456</strain>
    </source>
</reference>
<evidence type="ECO:0000256" key="6">
    <source>
        <dbReference type="RuleBase" id="RU000667"/>
    </source>
</evidence>
<dbReference type="InterPro" id="IPR001911">
    <property type="entry name" value="Ribosomal_bS21"/>
</dbReference>
<evidence type="ECO:0000256" key="5">
    <source>
        <dbReference type="HAMAP-Rule" id="MF_00358"/>
    </source>
</evidence>
<dbReference type="Proteomes" id="UP000886005">
    <property type="component" value="Unassembled WGS sequence"/>
</dbReference>
<comment type="similarity">
    <text evidence="1 5 6">Belongs to the bacterial ribosomal protein bS21 family.</text>
</comment>
<dbReference type="GO" id="GO:0003735">
    <property type="term" value="F:structural constituent of ribosome"/>
    <property type="evidence" value="ECO:0007669"/>
    <property type="project" value="InterPro"/>
</dbReference>
<evidence type="ECO:0000313" key="7">
    <source>
        <dbReference type="EMBL" id="HED11400.1"/>
    </source>
</evidence>
<dbReference type="AlphaFoldDB" id="A0A7V1PVD8"/>
<dbReference type="Pfam" id="PF01165">
    <property type="entry name" value="Ribosomal_S21"/>
    <property type="match status" value="1"/>
</dbReference>
<evidence type="ECO:0000256" key="4">
    <source>
        <dbReference type="ARBA" id="ARBA00035135"/>
    </source>
</evidence>
<evidence type="ECO:0000256" key="3">
    <source>
        <dbReference type="ARBA" id="ARBA00023274"/>
    </source>
</evidence>
<sequence length="62" mass="7558">MKIMVRNNDVDKALKILKRSLQKGGLYRELQRHAYYEKPSEVRKRQVKEARKKMRRAMKLNK</sequence>